<organism evidence="3 4">
    <name type="scientific">Dictyobacter halimunensis</name>
    <dbReference type="NCBI Taxonomy" id="3026934"/>
    <lineage>
        <taxon>Bacteria</taxon>
        <taxon>Bacillati</taxon>
        <taxon>Chloroflexota</taxon>
        <taxon>Ktedonobacteria</taxon>
        <taxon>Ktedonobacterales</taxon>
        <taxon>Dictyobacteraceae</taxon>
        <taxon>Dictyobacter</taxon>
    </lineage>
</organism>
<keyword evidence="2" id="KW-0812">Transmembrane</keyword>
<accession>A0ABQ6FYE8</accession>
<keyword evidence="2" id="KW-0472">Membrane</keyword>
<feature type="transmembrane region" description="Helical" evidence="2">
    <location>
        <begin position="90"/>
        <end position="123"/>
    </location>
</feature>
<feature type="compositionally biased region" description="Low complexity" evidence="1">
    <location>
        <begin position="21"/>
        <end position="37"/>
    </location>
</feature>
<keyword evidence="4" id="KW-1185">Reference proteome</keyword>
<evidence type="ECO:0000256" key="1">
    <source>
        <dbReference type="SAM" id="MobiDB-lite"/>
    </source>
</evidence>
<name>A0ABQ6FYE8_9CHLR</name>
<evidence type="ECO:0000256" key="2">
    <source>
        <dbReference type="SAM" id="Phobius"/>
    </source>
</evidence>
<reference evidence="3 4" key="1">
    <citation type="submission" date="2023-02" db="EMBL/GenBank/DDBJ databases">
        <title>Dictyobacter halimunensis sp. nov., a new member of the class Ktedonobacteria from forest soil in a geothermal area.</title>
        <authorList>
            <person name="Rachmania M.K."/>
            <person name="Ningsih F."/>
            <person name="Sakai Y."/>
            <person name="Yabe S."/>
            <person name="Yokota A."/>
            <person name="Sjamsuridzal W."/>
        </authorList>
    </citation>
    <scope>NUCLEOTIDE SEQUENCE [LARGE SCALE GENOMIC DNA]</scope>
    <source>
        <strain evidence="3 4">S3.2.2.5</strain>
    </source>
</reference>
<protein>
    <recommendedName>
        <fullName evidence="5">Cytochrome c oxidase polypeptide IV</fullName>
    </recommendedName>
</protein>
<feature type="compositionally biased region" description="Polar residues" evidence="1">
    <location>
        <begin position="38"/>
        <end position="52"/>
    </location>
</feature>
<dbReference type="Gene3D" id="1.10.287.70">
    <property type="match status" value="1"/>
</dbReference>
<sequence>MSQEQTNRVEQPVPVEENGVSAAPPAAGTPTSDSAPADQQQVSQEEGTTTGAQPLPKKSSTGRKRTRAKGRLVNAEEVMPRPSLWPLGLAFSLAFVLFGVVAGPIVLGIGIVLLVISGVGWALERR</sequence>
<dbReference type="Proteomes" id="UP001344906">
    <property type="component" value="Unassembled WGS sequence"/>
</dbReference>
<evidence type="ECO:0000313" key="4">
    <source>
        <dbReference type="Proteomes" id="UP001344906"/>
    </source>
</evidence>
<evidence type="ECO:0000313" key="3">
    <source>
        <dbReference type="EMBL" id="GLV57581.1"/>
    </source>
</evidence>
<dbReference type="EMBL" id="BSRI01000002">
    <property type="protein sequence ID" value="GLV57581.1"/>
    <property type="molecule type" value="Genomic_DNA"/>
</dbReference>
<keyword evidence="2" id="KW-1133">Transmembrane helix</keyword>
<proteinExistence type="predicted"/>
<feature type="region of interest" description="Disordered" evidence="1">
    <location>
        <begin position="1"/>
        <end position="74"/>
    </location>
</feature>
<evidence type="ECO:0008006" key="5">
    <source>
        <dbReference type="Google" id="ProtNLM"/>
    </source>
</evidence>
<dbReference type="RefSeq" id="WP_338253555.1">
    <property type="nucleotide sequence ID" value="NZ_BSRI01000002.1"/>
</dbReference>
<feature type="compositionally biased region" description="Basic residues" evidence="1">
    <location>
        <begin position="60"/>
        <end position="70"/>
    </location>
</feature>
<comment type="caution">
    <text evidence="3">The sequence shown here is derived from an EMBL/GenBank/DDBJ whole genome shotgun (WGS) entry which is preliminary data.</text>
</comment>
<gene>
    <name evidence="3" type="ORF">KDH_44170</name>
</gene>